<sequence length="303" mass="34552">MLKVEKLDTFSGHRDCIYTLERSGEKHRFFSAGGDGFIVRWNLQKPDVGELIARVGHSIYAMAYQPENNQIWVIENSEGLHIIDIDTKKEVTSLKLVPTNYFDIKIYQNQAFIAGGDGVISVIDTNEFKFKKHIKASENSVRCLAINPVERELVAGYSDNTIKIFDLLSFELKNVILAHTNSVFALKFSPDFRFLLSGSRDARLKIWDSENAYKLENEIVAHTFAINSIDYSPDGKRFVTCSMDKSVKVWDAHSFKLLKVIDRARHAGHGTSVNKVLWSDYHEQIVSCSDDRTISVWQLIDEI</sequence>
<dbReference type="CDD" id="cd00200">
    <property type="entry name" value="WD40"/>
    <property type="match status" value="1"/>
</dbReference>
<gene>
    <name evidence="4" type="ordered locus">Emtol_4240</name>
</gene>
<dbReference type="InterPro" id="IPR001680">
    <property type="entry name" value="WD40_rpt"/>
</dbReference>
<dbReference type="PANTHER" id="PTHR19848">
    <property type="entry name" value="WD40 REPEAT PROTEIN"/>
    <property type="match status" value="1"/>
</dbReference>
<keyword evidence="2" id="KW-0677">Repeat</keyword>
<evidence type="ECO:0000313" key="5">
    <source>
        <dbReference type="Proteomes" id="UP000002875"/>
    </source>
</evidence>
<accession>A0ABM5N765</accession>
<reference evidence="4 5" key="1">
    <citation type="submission" date="2011-07" db="EMBL/GenBank/DDBJ databases">
        <title>The complete genome of chromosome of Emticicia oligotrophica DSM 17448.</title>
        <authorList>
            <consortium name="US DOE Joint Genome Institute (JGI-PGF)"/>
            <person name="Lucas S."/>
            <person name="Han J."/>
            <person name="Lapidus A."/>
            <person name="Bruce D."/>
            <person name="Goodwin L."/>
            <person name="Pitluck S."/>
            <person name="Peters L."/>
            <person name="Kyrpides N."/>
            <person name="Mavromatis K."/>
            <person name="Ivanova N."/>
            <person name="Ovchinnikova G."/>
            <person name="Teshima H."/>
            <person name="Detter J.C."/>
            <person name="Tapia R."/>
            <person name="Han C."/>
            <person name="Land M."/>
            <person name="Hauser L."/>
            <person name="Markowitz V."/>
            <person name="Cheng J.-F."/>
            <person name="Hugenholtz P."/>
            <person name="Woyke T."/>
            <person name="Wu D."/>
            <person name="Tindall B."/>
            <person name="Pomrenke H."/>
            <person name="Brambilla E."/>
            <person name="Klenk H.-P."/>
            <person name="Eisen J.A."/>
        </authorList>
    </citation>
    <scope>NUCLEOTIDE SEQUENCE [LARGE SCALE GENOMIC DNA]</scope>
    <source>
        <strain evidence="4 5">DSM 17448</strain>
    </source>
</reference>
<name>A0ABM5N765_EMTOG</name>
<dbReference type="Pfam" id="PF00400">
    <property type="entry name" value="WD40"/>
    <property type="match status" value="5"/>
</dbReference>
<dbReference type="RefSeq" id="WP_015031052.1">
    <property type="nucleotide sequence ID" value="NC_018748.1"/>
</dbReference>
<dbReference type="PROSITE" id="PS50082">
    <property type="entry name" value="WD_REPEATS_2"/>
    <property type="match status" value="5"/>
</dbReference>
<evidence type="ECO:0000256" key="3">
    <source>
        <dbReference type="PROSITE-ProRule" id="PRU00221"/>
    </source>
</evidence>
<dbReference type="SMART" id="SM00320">
    <property type="entry name" value="WD40"/>
    <property type="match status" value="6"/>
</dbReference>
<organism evidence="4 5">
    <name type="scientific">Emticicia oligotrophica (strain DSM 17448 / CIP 109782 / MTCC 6937 / GPTSA100-15)</name>
    <dbReference type="NCBI Taxonomy" id="929562"/>
    <lineage>
        <taxon>Bacteria</taxon>
        <taxon>Pseudomonadati</taxon>
        <taxon>Bacteroidota</taxon>
        <taxon>Cytophagia</taxon>
        <taxon>Cytophagales</taxon>
        <taxon>Leadbetterellaceae</taxon>
        <taxon>Emticicia</taxon>
    </lineage>
</organism>
<keyword evidence="1 3" id="KW-0853">WD repeat</keyword>
<dbReference type="Proteomes" id="UP000002875">
    <property type="component" value="Chromosome"/>
</dbReference>
<feature type="repeat" description="WD" evidence="3">
    <location>
        <begin position="134"/>
        <end position="167"/>
    </location>
</feature>
<dbReference type="EMBL" id="CP002961">
    <property type="protein sequence ID" value="AFK05364.1"/>
    <property type="molecule type" value="Genomic_DNA"/>
</dbReference>
<dbReference type="PRINTS" id="PR00320">
    <property type="entry name" value="GPROTEINBRPT"/>
</dbReference>
<feature type="repeat" description="WD" evidence="3">
    <location>
        <begin position="266"/>
        <end position="303"/>
    </location>
</feature>
<dbReference type="PROSITE" id="PS50294">
    <property type="entry name" value="WD_REPEATS_REGION"/>
    <property type="match status" value="3"/>
</dbReference>
<keyword evidence="5" id="KW-1185">Reference proteome</keyword>
<evidence type="ECO:0000256" key="2">
    <source>
        <dbReference type="ARBA" id="ARBA00022737"/>
    </source>
</evidence>
<dbReference type="SUPFAM" id="SSF50998">
    <property type="entry name" value="Quinoprotein alcohol dehydrogenase-like"/>
    <property type="match status" value="1"/>
</dbReference>
<dbReference type="PANTHER" id="PTHR19848:SF8">
    <property type="entry name" value="F-BOX AND WD REPEAT DOMAIN CONTAINING 7"/>
    <property type="match status" value="1"/>
</dbReference>
<feature type="repeat" description="WD" evidence="3">
    <location>
        <begin position="176"/>
        <end position="217"/>
    </location>
</feature>
<evidence type="ECO:0000313" key="4">
    <source>
        <dbReference type="EMBL" id="AFK05364.1"/>
    </source>
</evidence>
<dbReference type="InterPro" id="IPR020472">
    <property type="entry name" value="WD40_PAC1"/>
</dbReference>
<feature type="repeat" description="WD" evidence="3">
    <location>
        <begin position="219"/>
        <end position="260"/>
    </location>
</feature>
<dbReference type="InterPro" id="IPR015943">
    <property type="entry name" value="WD40/YVTN_repeat-like_dom_sf"/>
</dbReference>
<proteinExistence type="predicted"/>
<evidence type="ECO:0000256" key="1">
    <source>
        <dbReference type="ARBA" id="ARBA00022574"/>
    </source>
</evidence>
<dbReference type="InterPro" id="IPR011047">
    <property type="entry name" value="Quinoprotein_ADH-like_sf"/>
</dbReference>
<protein>
    <submittedName>
        <fullName evidence="4">WD40 repeat-containing protein</fullName>
    </submittedName>
</protein>
<dbReference type="Gene3D" id="2.130.10.10">
    <property type="entry name" value="YVTN repeat-like/Quinoprotein amine dehydrogenase"/>
    <property type="match status" value="2"/>
</dbReference>
<feature type="repeat" description="WD" evidence="3">
    <location>
        <begin position="10"/>
        <end position="44"/>
    </location>
</feature>